<dbReference type="GO" id="GO:0016020">
    <property type="term" value="C:membrane"/>
    <property type="evidence" value="ECO:0007669"/>
    <property type="project" value="UniProtKB-SubCell"/>
</dbReference>
<keyword evidence="4" id="KW-0812">Transmembrane</keyword>
<evidence type="ECO:0000313" key="11">
    <source>
        <dbReference type="Proteomes" id="UP001085076"/>
    </source>
</evidence>
<accession>A0A9D5HI91</accession>
<reference evidence="10" key="2">
    <citation type="journal article" date="2022" name="Hortic Res">
        <title>The genome of Dioscorea zingiberensis sheds light on the biosynthesis, origin and evolution of the medicinally important diosgenin saponins.</title>
        <authorList>
            <person name="Li Y."/>
            <person name="Tan C."/>
            <person name="Li Z."/>
            <person name="Guo J."/>
            <person name="Li S."/>
            <person name="Chen X."/>
            <person name="Wang C."/>
            <person name="Dai X."/>
            <person name="Yang H."/>
            <person name="Song W."/>
            <person name="Hou L."/>
            <person name="Xu J."/>
            <person name="Tong Z."/>
            <person name="Xu A."/>
            <person name="Yuan X."/>
            <person name="Wang W."/>
            <person name="Yang Q."/>
            <person name="Chen L."/>
            <person name="Sun Z."/>
            <person name="Wang K."/>
            <person name="Pan B."/>
            <person name="Chen J."/>
            <person name="Bao Y."/>
            <person name="Liu F."/>
            <person name="Qi X."/>
            <person name="Gang D.R."/>
            <person name="Wen J."/>
            <person name="Li J."/>
        </authorList>
    </citation>
    <scope>NUCLEOTIDE SEQUENCE</scope>
    <source>
        <strain evidence="10">Dzin_1.0</strain>
    </source>
</reference>
<keyword evidence="3" id="KW-0349">Heme</keyword>
<dbReference type="InterPro" id="IPR036396">
    <property type="entry name" value="Cyt_P450_sf"/>
</dbReference>
<gene>
    <name evidence="10" type="ORF">J5N97_012923</name>
</gene>
<dbReference type="Gene3D" id="1.20.930.50">
    <property type="match status" value="1"/>
</dbReference>
<dbReference type="GO" id="GO:0005506">
    <property type="term" value="F:iron ion binding"/>
    <property type="evidence" value="ECO:0007669"/>
    <property type="project" value="InterPro"/>
</dbReference>
<keyword evidence="8" id="KW-0408">Iron</keyword>
<evidence type="ECO:0000256" key="9">
    <source>
        <dbReference type="ARBA" id="ARBA00023136"/>
    </source>
</evidence>
<dbReference type="AlphaFoldDB" id="A0A9D5HI91"/>
<evidence type="ECO:0000256" key="8">
    <source>
        <dbReference type="ARBA" id="ARBA00023004"/>
    </source>
</evidence>
<organism evidence="10 11">
    <name type="scientific">Dioscorea zingiberensis</name>
    <dbReference type="NCBI Taxonomy" id="325984"/>
    <lineage>
        <taxon>Eukaryota</taxon>
        <taxon>Viridiplantae</taxon>
        <taxon>Streptophyta</taxon>
        <taxon>Embryophyta</taxon>
        <taxon>Tracheophyta</taxon>
        <taxon>Spermatophyta</taxon>
        <taxon>Magnoliopsida</taxon>
        <taxon>Liliopsida</taxon>
        <taxon>Dioscoreales</taxon>
        <taxon>Dioscoreaceae</taxon>
        <taxon>Dioscorea</taxon>
    </lineage>
</organism>
<keyword evidence="5" id="KW-0479">Metal-binding</keyword>
<evidence type="ECO:0000313" key="10">
    <source>
        <dbReference type="EMBL" id="KAJ0977449.1"/>
    </source>
</evidence>
<dbReference type="PANTHER" id="PTHR47947">
    <property type="entry name" value="CYTOCHROME P450 82C3-RELATED"/>
    <property type="match status" value="1"/>
</dbReference>
<dbReference type="GO" id="GO:0020037">
    <property type="term" value="F:heme binding"/>
    <property type="evidence" value="ECO:0007669"/>
    <property type="project" value="InterPro"/>
</dbReference>
<comment type="cofactor">
    <cofactor evidence="1">
        <name>heme</name>
        <dbReference type="ChEBI" id="CHEBI:30413"/>
    </cofactor>
</comment>
<evidence type="ECO:0000256" key="5">
    <source>
        <dbReference type="ARBA" id="ARBA00022723"/>
    </source>
</evidence>
<evidence type="ECO:0000256" key="1">
    <source>
        <dbReference type="ARBA" id="ARBA00001971"/>
    </source>
</evidence>
<dbReference type="EMBL" id="JAGGNH010000003">
    <property type="protein sequence ID" value="KAJ0977449.1"/>
    <property type="molecule type" value="Genomic_DNA"/>
</dbReference>
<keyword evidence="9" id="KW-0472">Membrane</keyword>
<evidence type="ECO:0000256" key="7">
    <source>
        <dbReference type="ARBA" id="ARBA00023002"/>
    </source>
</evidence>
<keyword evidence="6" id="KW-1133">Transmembrane helix</keyword>
<name>A0A9D5HI91_9LILI</name>
<dbReference type="OrthoDB" id="2789670at2759"/>
<dbReference type="Proteomes" id="UP001085076">
    <property type="component" value="Miscellaneous, Linkage group lg03"/>
</dbReference>
<evidence type="ECO:0000256" key="6">
    <source>
        <dbReference type="ARBA" id="ARBA00022989"/>
    </source>
</evidence>
<evidence type="ECO:0000256" key="3">
    <source>
        <dbReference type="ARBA" id="ARBA00022617"/>
    </source>
</evidence>
<evidence type="ECO:0000256" key="4">
    <source>
        <dbReference type="ARBA" id="ARBA00022692"/>
    </source>
</evidence>
<evidence type="ECO:0000256" key="2">
    <source>
        <dbReference type="ARBA" id="ARBA00004370"/>
    </source>
</evidence>
<dbReference type="SUPFAM" id="SSF48264">
    <property type="entry name" value="Cytochrome P450"/>
    <property type="match status" value="1"/>
</dbReference>
<proteinExistence type="predicted"/>
<dbReference type="InterPro" id="IPR050651">
    <property type="entry name" value="Plant_Cytochrome_P450_Monoox"/>
</dbReference>
<protein>
    <submittedName>
        <fullName evidence="10">Uncharacterized protein</fullName>
    </submittedName>
</protein>
<dbReference type="PANTHER" id="PTHR47947:SF26">
    <property type="entry name" value="CYTOCHROME P450"/>
    <property type="match status" value="1"/>
</dbReference>
<dbReference type="GO" id="GO:0004497">
    <property type="term" value="F:monooxygenase activity"/>
    <property type="evidence" value="ECO:0007669"/>
    <property type="project" value="InterPro"/>
</dbReference>
<comment type="caution">
    <text evidence="10">The sequence shown here is derived from an EMBL/GenBank/DDBJ whole genome shotgun (WGS) entry which is preliminary data.</text>
</comment>
<keyword evidence="7" id="KW-0560">Oxidoreductase</keyword>
<keyword evidence="11" id="KW-1185">Reference proteome</keyword>
<sequence length="114" mass="13073">MFGFAPYDAYWRAMRKITLSNLLSLVRLNMPKHVPTIEVDTCMKELFALCSGDRNPNIGKDIEGYVKAMMKASKEMDGVMDGLLEEHRRRRACGEVNEHPDFMDLMLSNIIVPH</sequence>
<reference evidence="10" key="1">
    <citation type="submission" date="2021-03" db="EMBL/GenBank/DDBJ databases">
        <authorList>
            <person name="Li Z."/>
            <person name="Yang C."/>
        </authorList>
    </citation>
    <scope>NUCLEOTIDE SEQUENCE</scope>
    <source>
        <strain evidence="10">Dzin_1.0</strain>
        <tissue evidence="10">Leaf</tissue>
    </source>
</reference>
<comment type="subcellular location">
    <subcellularLocation>
        <location evidence="2">Membrane</location>
    </subcellularLocation>
</comment>
<dbReference type="GO" id="GO:0016705">
    <property type="term" value="F:oxidoreductase activity, acting on paired donors, with incorporation or reduction of molecular oxygen"/>
    <property type="evidence" value="ECO:0007669"/>
    <property type="project" value="InterPro"/>
</dbReference>